<gene>
    <name evidence="2" type="ORF">FAZ95_15065</name>
</gene>
<dbReference type="Gene3D" id="3.90.226.10">
    <property type="entry name" value="2-enoyl-CoA Hydratase, Chain A, domain 1"/>
    <property type="match status" value="1"/>
</dbReference>
<accession>A0A4P8ITI8</accession>
<dbReference type="EC" id="4.2.1.17" evidence="2"/>
<dbReference type="OrthoDB" id="9807606at2"/>
<evidence type="ECO:0000313" key="2">
    <source>
        <dbReference type="EMBL" id="QCP50374.1"/>
    </source>
</evidence>
<evidence type="ECO:0000313" key="3">
    <source>
        <dbReference type="Proteomes" id="UP000298656"/>
    </source>
</evidence>
<name>A0A4P8ITI8_9BURK</name>
<dbReference type="CDD" id="cd06558">
    <property type="entry name" value="crotonase-like"/>
    <property type="match status" value="1"/>
</dbReference>
<proteinExistence type="inferred from homology"/>
<dbReference type="PANTHER" id="PTHR43802">
    <property type="entry name" value="ENOYL-COA HYDRATASE"/>
    <property type="match status" value="1"/>
</dbReference>
<keyword evidence="2" id="KW-0456">Lyase</keyword>
<dbReference type="EMBL" id="CP040077">
    <property type="protein sequence ID" value="QCP50374.1"/>
    <property type="molecule type" value="Genomic_DNA"/>
</dbReference>
<dbReference type="GO" id="GO:0004300">
    <property type="term" value="F:enoyl-CoA hydratase activity"/>
    <property type="evidence" value="ECO:0007669"/>
    <property type="project" value="UniProtKB-EC"/>
</dbReference>
<dbReference type="InterPro" id="IPR029045">
    <property type="entry name" value="ClpP/crotonase-like_dom_sf"/>
</dbReference>
<dbReference type="KEGG" id="tvl:FAZ95_15065"/>
<dbReference type="InterPro" id="IPR001753">
    <property type="entry name" value="Enoyl-CoA_hydra/iso"/>
</dbReference>
<keyword evidence="3" id="KW-1185">Reference proteome</keyword>
<evidence type="ECO:0000256" key="1">
    <source>
        <dbReference type="ARBA" id="ARBA00005254"/>
    </source>
</evidence>
<reference evidence="2 3" key="1">
    <citation type="submission" date="2019-05" db="EMBL/GenBank/DDBJ databases">
        <title>Burkholderia sp. DHOD12, isolated from subtropical forest soil.</title>
        <authorList>
            <person name="Gao Z.-H."/>
            <person name="Qiu L.-H."/>
        </authorList>
    </citation>
    <scope>NUCLEOTIDE SEQUENCE [LARGE SCALE GENOMIC DNA]</scope>
    <source>
        <strain evidence="2 3">DHOD12</strain>
    </source>
</reference>
<dbReference type="NCBIfam" id="NF006140">
    <property type="entry name" value="PRK08290.1"/>
    <property type="match status" value="1"/>
</dbReference>
<dbReference type="RefSeq" id="WP_137333192.1">
    <property type="nucleotide sequence ID" value="NZ_CP040077.1"/>
</dbReference>
<dbReference type="Pfam" id="PF00378">
    <property type="entry name" value="ECH_1"/>
    <property type="match status" value="1"/>
</dbReference>
<dbReference type="AlphaFoldDB" id="A0A4P8ITI8"/>
<dbReference type="SUPFAM" id="SSF52096">
    <property type="entry name" value="ClpP/crotonase"/>
    <property type="match status" value="1"/>
</dbReference>
<organism evidence="2 3">
    <name type="scientific">Trinickia violacea</name>
    <dbReference type="NCBI Taxonomy" id="2571746"/>
    <lineage>
        <taxon>Bacteria</taxon>
        <taxon>Pseudomonadati</taxon>
        <taxon>Pseudomonadota</taxon>
        <taxon>Betaproteobacteria</taxon>
        <taxon>Burkholderiales</taxon>
        <taxon>Burkholderiaceae</taxon>
        <taxon>Trinickia</taxon>
    </lineage>
</organism>
<dbReference type="Proteomes" id="UP000298656">
    <property type="component" value="Chromosome 1"/>
</dbReference>
<protein>
    <submittedName>
        <fullName evidence="2">Enoyl-CoA hydratase</fullName>
        <ecNumber evidence="2">4.2.1.17</ecNumber>
    </submittedName>
</protein>
<sequence>MDYQNIQYESLERVARISHARPQRRNAQNVELLDELDHALQRGVADPDIRVIVIAGQGDHFSAGHDLKDAAMHRRQITPEDRYEFEDERYLGYCLRLWDAPKPVIAQVQGACIAAGFMVANMCDLIVAADDAFFADPVVNSFGAAAVEVLVHPWAMGLRQAKQFLYTGGRMSAQEAHAIGMVNQVVPRAELETATLALAGKIAESSSFALRLIKRSLNRTADIQGFRAALNAHFDTHQLSHMSTEAQQRQAAGFDATIQSAKARVA</sequence>
<comment type="similarity">
    <text evidence="1">Belongs to the enoyl-CoA hydratase/isomerase family.</text>
</comment>
<dbReference type="PANTHER" id="PTHR43802:SF1">
    <property type="entry name" value="IP11341P-RELATED"/>
    <property type="match status" value="1"/>
</dbReference>